<name>A0A6G0XK35_9STRA</name>
<sequence>MAHIKPTCTHTASCFGRLQRQAIPSVDELALLSTSSIDLNSSKFSSGSLSEKFRALASSCIAQDPTRRPSASTVKSIVHSMVEEMLVLELASDMQSTTVETEADA</sequence>
<evidence type="ECO:0008006" key="3">
    <source>
        <dbReference type="Google" id="ProtNLM"/>
    </source>
</evidence>
<protein>
    <recommendedName>
        <fullName evidence="3">Protein kinase domain-containing protein</fullName>
    </recommendedName>
</protein>
<keyword evidence="2" id="KW-1185">Reference proteome</keyword>
<dbReference type="EMBL" id="VJMJ01000048">
    <property type="protein sequence ID" value="KAF0740587.1"/>
    <property type="molecule type" value="Genomic_DNA"/>
</dbReference>
<dbReference type="VEuPathDB" id="FungiDB:AeMF1_010245"/>
<evidence type="ECO:0000313" key="2">
    <source>
        <dbReference type="Proteomes" id="UP000481153"/>
    </source>
</evidence>
<organism evidence="1 2">
    <name type="scientific">Aphanomyces euteiches</name>
    <dbReference type="NCBI Taxonomy" id="100861"/>
    <lineage>
        <taxon>Eukaryota</taxon>
        <taxon>Sar</taxon>
        <taxon>Stramenopiles</taxon>
        <taxon>Oomycota</taxon>
        <taxon>Saprolegniomycetes</taxon>
        <taxon>Saprolegniales</taxon>
        <taxon>Verrucalvaceae</taxon>
        <taxon>Aphanomyces</taxon>
    </lineage>
</organism>
<gene>
    <name evidence="1" type="ORF">Ae201684_003964</name>
</gene>
<accession>A0A6G0XK35</accession>
<dbReference type="Proteomes" id="UP000481153">
    <property type="component" value="Unassembled WGS sequence"/>
</dbReference>
<reference evidence="1 2" key="1">
    <citation type="submission" date="2019-07" db="EMBL/GenBank/DDBJ databases">
        <title>Genomics analysis of Aphanomyces spp. identifies a new class of oomycete effector associated with host adaptation.</title>
        <authorList>
            <person name="Gaulin E."/>
        </authorList>
    </citation>
    <scope>NUCLEOTIDE SEQUENCE [LARGE SCALE GENOMIC DNA]</scope>
    <source>
        <strain evidence="1 2">ATCC 201684</strain>
    </source>
</reference>
<dbReference type="AlphaFoldDB" id="A0A6G0XK35"/>
<comment type="caution">
    <text evidence="1">The sequence shown here is derived from an EMBL/GenBank/DDBJ whole genome shotgun (WGS) entry which is preliminary data.</text>
</comment>
<proteinExistence type="predicted"/>
<evidence type="ECO:0000313" key="1">
    <source>
        <dbReference type="EMBL" id="KAF0740587.1"/>
    </source>
</evidence>